<evidence type="ECO:0000313" key="2">
    <source>
        <dbReference type="EMBL" id="CAH1789372.1"/>
    </source>
</evidence>
<reference evidence="2" key="1">
    <citation type="submission" date="2022-03" db="EMBL/GenBank/DDBJ databases">
        <authorList>
            <person name="Martin C."/>
        </authorList>
    </citation>
    <scope>NUCLEOTIDE SEQUENCE</scope>
</reference>
<accession>A0A8S4P4N5</accession>
<name>A0A8S4P4N5_OWEFU</name>
<feature type="compositionally biased region" description="Polar residues" evidence="1">
    <location>
        <begin position="112"/>
        <end position="135"/>
    </location>
</feature>
<feature type="compositionally biased region" description="Polar residues" evidence="1">
    <location>
        <begin position="53"/>
        <end position="103"/>
    </location>
</feature>
<sequence>DLDHDASLPGPSTTKKATAKARPRSSGKASHNPRVLRTQSPQNTESSEHRVLRTQSPQVLRTQSPQVLRTQSPQVLRTQSPQVLRTQSPQNTESSGPQNTRVLRSSEHRVLRTQSPQGSQEPQIVPVTNQPTATKNHVPKASIPHKARGFLNSWRVGRP</sequence>
<evidence type="ECO:0000313" key="3">
    <source>
        <dbReference type="Proteomes" id="UP000749559"/>
    </source>
</evidence>
<dbReference type="OrthoDB" id="3993201at2759"/>
<feature type="region of interest" description="Disordered" evidence="1">
    <location>
        <begin position="1"/>
        <end position="159"/>
    </location>
</feature>
<organism evidence="2 3">
    <name type="scientific">Owenia fusiformis</name>
    <name type="common">Polychaete worm</name>
    <dbReference type="NCBI Taxonomy" id="6347"/>
    <lineage>
        <taxon>Eukaryota</taxon>
        <taxon>Metazoa</taxon>
        <taxon>Spiralia</taxon>
        <taxon>Lophotrochozoa</taxon>
        <taxon>Annelida</taxon>
        <taxon>Polychaeta</taxon>
        <taxon>Sedentaria</taxon>
        <taxon>Canalipalpata</taxon>
        <taxon>Sabellida</taxon>
        <taxon>Oweniida</taxon>
        <taxon>Oweniidae</taxon>
        <taxon>Owenia</taxon>
    </lineage>
</organism>
<proteinExistence type="predicted"/>
<dbReference type="Proteomes" id="UP000749559">
    <property type="component" value="Unassembled WGS sequence"/>
</dbReference>
<dbReference type="AlphaFoldDB" id="A0A8S4P4N5"/>
<keyword evidence="3" id="KW-1185">Reference proteome</keyword>
<comment type="caution">
    <text evidence="2">The sequence shown here is derived from an EMBL/GenBank/DDBJ whole genome shotgun (WGS) entry which is preliminary data.</text>
</comment>
<evidence type="ECO:0000256" key="1">
    <source>
        <dbReference type="SAM" id="MobiDB-lite"/>
    </source>
</evidence>
<gene>
    <name evidence="2" type="ORF">OFUS_LOCUS14743</name>
</gene>
<dbReference type="EMBL" id="CAIIXF020000007">
    <property type="protein sequence ID" value="CAH1789372.1"/>
    <property type="molecule type" value="Genomic_DNA"/>
</dbReference>
<protein>
    <submittedName>
        <fullName evidence="2">Uncharacterized protein</fullName>
    </submittedName>
</protein>
<feature type="non-terminal residue" evidence="2">
    <location>
        <position position="1"/>
    </location>
</feature>